<accession>A0A5D2PRS5</accession>
<dbReference type="Gene3D" id="3.90.70.80">
    <property type="match status" value="1"/>
</dbReference>
<dbReference type="EC" id="3.4.19.12" evidence="3"/>
<feature type="compositionally biased region" description="Polar residues" evidence="7">
    <location>
        <begin position="43"/>
        <end position="57"/>
    </location>
</feature>
<evidence type="ECO:0000256" key="1">
    <source>
        <dbReference type="ARBA" id="ARBA00000707"/>
    </source>
</evidence>
<evidence type="ECO:0000259" key="8">
    <source>
        <dbReference type="PROSITE" id="PS50802"/>
    </source>
</evidence>
<dbReference type="InterPro" id="IPR050704">
    <property type="entry name" value="Peptidase_C85-like"/>
</dbReference>
<organism evidence="9 10">
    <name type="scientific">Gossypium tomentosum</name>
    <name type="common">Hawaiian cotton</name>
    <name type="synonym">Gossypium sandvicense</name>
    <dbReference type="NCBI Taxonomy" id="34277"/>
    <lineage>
        <taxon>Eukaryota</taxon>
        <taxon>Viridiplantae</taxon>
        <taxon>Streptophyta</taxon>
        <taxon>Embryophyta</taxon>
        <taxon>Tracheophyta</taxon>
        <taxon>Spermatophyta</taxon>
        <taxon>Magnoliopsida</taxon>
        <taxon>eudicotyledons</taxon>
        <taxon>Gunneridae</taxon>
        <taxon>Pentapetalae</taxon>
        <taxon>rosids</taxon>
        <taxon>malvids</taxon>
        <taxon>Malvales</taxon>
        <taxon>Malvaceae</taxon>
        <taxon>Malvoideae</taxon>
        <taxon>Gossypium</taxon>
    </lineage>
</organism>
<evidence type="ECO:0000256" key="2">
    <source>
        <dbReference type="ARBA" id="ARBA00010407"/>
    </source>
</evidence>
<proteinExistence type="inferred from homology"/>
<reference evidence="9 10" key="1">
    <citation type="submission" date="2019-07" db="EMBL/GenBank/DDBJ databases">
        <title>WGS assembly of Gossypium tomentosum.</title>
        <authorList>
            <person name="Chen Z.J."/>
            <person name="Sreedasyam A."/>
            <person name="Ando A."/>
            <person name="Song Q."/>
            <person name="De L."/>
            <person name="Hulse-Kemp A."/>
            <person name="Ding M."/>
            <person name="Ye W."/>
            <person name="Kirkbride R."/>
            <person name="Jenkins J."/>
            <person name="Plott C."/>
            <person name="Lovell J."/>
            <person name="Lin Y.-M."/>
            <person name="Vaughn R."/>
            <person name="Liu B."/>
            <person name="Li W."/>
            <person name="Simpson S."/>
            <person name="Scheffler B."/>
            <person name="Saski C."/>
            <person name="Grover C."/>
            <person name="Hu G."/>
            <person name="Conover J."/>
            <person name="Carlson J."/>
            <person name="Shu S."/>
            <person name="Boston L."/>
            <person name="Williams M."/>
            <person name="Peterson D."/>
            <person name="Mcgee K."/>
            <person name="Jones D."/>
            <person name="Wendel J."/>
            <person name="Stelly D."/>
            <person name="Grimwood J."/>
            <person name="Schmutz J."/>
        </authorList>
    </citation>
    <scope>NUCLEOTIDE SEQUENCE [LARGE SCALE GENOMIC DNA]</scope>
    <source>
        <strain evidence="9">7179.01</strain>
    </source>
</reference>
<feature type="region of interest" description="Disordered" evidence="7">
    <location>
        <begin position="1"/>
        <end position="105"/>
    </location>
</feature>
<feature type="compositionally biased region" description="Pro residues" evidence="7">
    <location>
        <begin position="29"/>
        <end position="40"/>
    </location>
</feature>
<sequence length="283" mass="31390">MMDNSGEKVASETEVSSGEPSPIGSRSSHPPPPPAPPPKPSSENLNSRRFASGSSNPVRAGSSRRAVAWPIVSTRTSPSESRPSSPRSHSENEGYNSADEQSPCFVSSYGDAERERQFEIDIRLAIGLEVKRMLEDGNCLFGAVADQVYGDFEAYHLIRQMCIDYMVYGNNVEIQALSEMYNRPIHIYSYSIEPINIFHGSYNTDTPPIRLSYHHGNHYNSLVDPRRLTIGAGLGFSCLQGTNVDKDQVKDAIKAQQDQQIDNALLAEGRFYSDLELTEKEIE</sequence>
<dbReference type="PROSITE" id="PS50802">
    <property type="entry name" value="OTU"/>
    <property type="match status" value="1"/>
</dbReference>
<dbReference type="InterPro" id="IPR038765">
    <property type="entry name" value="Papain-like_cys_pep_sf"/>
</dbReference>
<evidence type="ECO:0000256" key="4">
    <source>
        <dbReference type="ARBA" id="ARBA00022670"/>
    </source>
</evidence>
<dbReference type="Proteomes" id="UP000322667">
    <property type="component" value="Chromosome A07"/>
</dbReference>
<comment type="similarity">
    <text evidence="2">Belongs to the peptidase C85 family.</text>
</comment>
<name>A0A5D2PRS5_GOSTO</name>
<dbReference type="GO" id="GO:0016579">
    <property type="term" value="P:protein deubiquitination"/>
    <property type="evidence" value="ECO:0007669"/>
    <property type="project" value="TreeGrafter"/>
</dbReference>
<evidence type="ECO:0000256" key="5">
    <source>
        <dbReference type="ARBA" id="ARBA00022786"/>
    </source>
</evidence>
<evidence type="ECO:0000256" key="3">
    <source>
        <dbReference type="ARBA" id="ARBA00012759"/>
    </source>
</evidence>
<dbReference type="SUPFAM" id="SSF54001">
    <property type="entry name" value="Cysteine proteinases"/>
    <property type="match status" value="1"/>
</dbReference>
<dbReference type="GO" id="GO:0061578">
    <property type="term" value="F:K63-linked deubiquitinase activity"/>
    <property type="evidence" value="ECO:0007669"/>
    <property type="project" value="TreeGrafter"/>
</dbReference>
<evidence type="ECO:0000313" key="10">
    <source>
        <dbReference type="Proteomes" id="UP000322667"/>
    </source>
</evidence>
<dbReference type="EMBL" id="CM017616">
    <property type="protein sequence ID" value="TYI18937.1"/>
    <property type="molecule type" value="Genomic_DNA"/>
</dbReference>
<evidence type="ECO:0000313" key="9">
    <source>
        <dbReference type="EMBL" id="TYI18937.1"/>
    </source>
</evidence>
<protein>
    <recommendedName>
        <fullName evidence="3">ubiquitinyl hydrolase 1</fullName>
        <ecNumber evidence="3">3.4.19.12</ecNumber>
    </recommendedName>
</protein>
<dbReference type="InterPro" id="IPR003323">
    <property type="entry name" value="OTU_dom"/>
</dbReference>
<dbReference type="PANTHER" id="PTHR12419:SF4">
    <property type="entry name" value="OTU DOMAIN-CONTAINING PROTEIN 5"/>
    <property type="match status" value="1"/>
</dbReference>
<evidence type="ECO:0000256" key="7">
    <source>
        <dbReference type="SAM" id="MobiDB-lite"/>
    </source>
</evidence>
<feature type="compositionally biased region" description="Low complexity" evidence="7">
    <location>
        <begin position="73"/>
        <end position="87"/>
    </location>
</feature>
<keyword evidence="5" id="KW-0833">Ubl conjugation pathway</keyword>
<keyword evidence="6" id="KW-0378">Hydrolase</keyword>
<keyword evidence="10" id="KW-1185">Reference proteome</keyword>
<feature type="compositionally biased region" description="Basic and acidic residues" evidence="7">
    <location>
        <begin position="1"/>
        <end position="11"/>
    </location>
</feature>
<dbReference type="GO" id="GO:0004843">
    <property type="term" value="F:cysteine-type deubiquitinase activity"/>
    <property type="evidence" value="ECO:0007669"/>
    <property type="project" value="UniProtKB-EC"/>
</dbReference>
<feature type="domain" description="OTU" evidence="8">
    <location>
        <begin position="128"/>
        <end position="225"/>
    </location>
</feature>
<dbReference type="AlphaFoldDB" id="A0A5D2PRS5"/>
<dbReference type="GO" id="GO:0006508">
    <property type="term" value="P:proteolysis"/>
    <property type="evidence" value="ECO:0007669"/>
    <property type="project" value="UniProtKB-KW"/>
</dbReference>
<evidence type="ECO:0000256" key="6">
    <source>
        <dbReference type="ARBA" id="ARBA00022801"/>
    </source>
</evidence>
<dbReference type="Gene3D" id="3.30.200.90">
    <property type="match status" value="1"/>
</dbReference>
<dbReference type="PANTHER" id="PTHR12419">
    <property type="entry name" value="OTU DOMAIN CONTAINING PROTEIN"/>
    <property type="match status" value="1"/>
</dbReference>
<comment type="catalytic activity">
    <reaction evidence="1">
        <text>Thiol-dependent hydrolysis of ester, thioester, amide, peptide and isopeptide bonds formed by the C-terminal Gly of ubiquitin (a 76-residue protein attached to proteins as an intracellular targeting signal).</text>
        <dbReference type="EC" id="3.4.19.12"/>
    </reaction>
</comment>
<keyword evidence="4" id="KW-0645">Protease</keyword>
<gene>
    <name evidence="9" type="ORF">ES332_A07G128700v1</name>
</gene>